<dbReference type="GO" id="GO:0046872">
    <property type="term" value="F:metal ion binding"/>
    <property type="evidence" value="ECO:0007669"/>
    <property type="project" value="UniProtKB-UniRule"/>
</dbReference>
<evidence type="ECO:0000256" key="15">
    <source>
        <dbReference type="RuleBase" id="RU365096"/>
    </source>
</evidence>
<dbReference type="InterPro" id="IPR005760">
    <property type="entry name" value="A/G_AdeGlyc_MutY"/>
</dbReference>
<dbReference type="GO" id="GO:0051539">
    <property type="term" value="F:4 iron, 4 sulfur cluster binding"/>
    <property type="evidence" value="ECO:0007669"/>
    <property type="project" value="UniProtKB-UniRule"/>
</dbReference>
<reference evidence="17 18" key="1">
    <citation type="submission" date="2019-03" db="EMBL/GenBank/DDBJ databases">
        <authorList>
            <person name="He R.-H."/>
        </authorList>
    </citation>
    <scope>NUCLEOTIDE SEQUENCE [LARGE SCALE GENOMIC DNA]</scope>
    <source>
        <strain evidence="18">SH 714</strain>
    </source>
</reference>
<feature type="domain" description="HhH-GPD" evidence="16">
    <location>
        <begin position="50"/>
        <end position="201"/>
    </location>
</feature>
<evidence type="ECO:0000256" key="2">
    <source>
        <dbReference type="ARBA" id="ARBA00008343"/>
    </source>
</evidence>
<evidence type="ECO:0000259" key="16">
    <source>
        <dbReference type="SMART" id="SM00478"/>
    </source>
</evidence>
<dbReference type="InterPro" id="IPR023170">
    <property type="entry name" value="HhH_base_excis_C"/>
</dbReference>
<dbReference type="PROSITE" id="PS00764">
    <property type="entry name" value="ENDONUCLEASE_III_1"/>
    <property type="match status" value="1"/>
</dbReference>
<dbReference type="CDD" id="cd03431">
    <property type="entry name" value="NUDIX_DNA_Glycosylase_C-MutY"/>
    <property type="match status" value="1"/>
</dbReference>
<organism evidence="17 18">
    <name type="scientific">Filobacillus milosensis</name>
    <dbReference type="NCBI Taxonomy" id="94137"/>
    <lineage>
        <taxon>Bacteria</taxon>
        <taxon>Bacillati</taxon>
        <taxon>Bacillota</taxon>
        <taxon>Bacilli</taxon>
        <taxon>Bacillales</taxon>
        <taxon>Bacillaceae</taxon>
        <taxon>Filobacillus</taxon>
    </lineage>
</organism>
<gene>
    <name evidence="17" type="primary">mutY</name>
    <name evidence="17" type="ORF">E3U55_15065</name>
</gene>
<dbReference type="SMART" id="SM00525">
    <property type="entry name" value="FES"/>
    <property type="match status" value="1"/>
</dbReference>
<dbReference type="Gene3D" id="1.10.1670.10">
    <property type="entry name" value="Helix-hairpin-Helix base-excision DNA repair enzymes (C-terminal)"/>
    <property type="match status" value="1"/>
</dbReference>
<dbReference type="Gene3D" id="3.90.79.10">
    <property type="entry name" value="Nucleoside Triphosphate Pyrophosphohydrolase"/>
    <property type="match status" value="1"/>
</dbReference>
<dbReference type="GO" id="GO:0000701">
    <property type="term" value="F:purine-specific mismatch base pair DNA N-glycosylase activity"/>
    <property type="evidence" value="ECO:0007669"/>
    <property type="project" value="UniProtKB-EC"/>
</dbReference>
<evidence type="ECO:0000256" key="6">
    <source>
        <dbReference type="ARBA" id="ARBA00022723"/>
    </source>
</evidence>
<dbReference type="Proteomes" id="UP000297975">
    <property type="component" value="Unassembled WGS sequence"/>
</dbReference>
<evidence type="ECO:0000256" key="10">
    <source>
        <dbReference type="ARBA" id="ARBA00023014"/>
    </source>
</evidence>
<dbReference type="PANTHER" id="PTHR42944:SF1">
    <property type="entry name" value="ADENINE DNA GLYCOSYLASE"/>
    <property type="match status" value="1"/>
</dbReference>
<comment type="function">
    <text evidence="15">Adenine glycosylase active on G-A mispairs.</text>
</comment>
<evidence type="ECO:0000256" key="4">
    <source>
        <dbReference type="ARBA" id="ARBA00022023"/>
    </source>
</evidence>
<dbReference type="Gene3D" id="1.10.340.30">
    <property type="entry name" value="Hypothetical protein, domain 2"/>
    <property type="match status" value="1"/>
</dbReference>
<dbReference type="InterPro" id="IPR003651">
    <property type="entry name" value="Endonuclease3_FeS-loop_motif"/>
</dbReference>
<evidence type="ECO:0000256" key="12">
    <source>
        <dbReference type="ARBA" id="ARBA00023204"/>
    </source>
</evidence>
<comment type="catalytic activity">
    <reaction evidence="1 15">
        <text>Hydrolyzes free adenine bases from 7,8-dihydro-8-oxoguanine:adenine mismatched double-stranded DNA, leaving an apurinic site.</text>
        <dbReference type="EC" id="3.2.2.31"/>
    </reaction>
</comment>
<keyword evidence="5" id="KW-0004">4Fe-4S</keyword>
<dbReference type="FunFam" id="1.10.1670.10:FF:000002">
    <property type="entry name" value="Adenine DNA glycosylase"/>
    <property type="match status" value="1"/>
</dbReference>
<evidence type="ECO:0000256" key="8">
    <source>
        <dbReference type="ARBA" id="ARBA00022801"/>
    </source>
</evidence>
<dbReference type="GO" id="GO:0035485">
    <property type="term" value="F:adenine/guanine mispair binding"/>
    <property type="evidence" value="ECO:0007669"/>
    <property type="project" value="TreeGrafter"/>
</dbReference>
<comment type="similarity">
    <text evidence="2 15">Belongs to the Nth/MutY family.</text>
</comment>
<proteinExistence type="inferred from homology"/>
<dbReference type="InterPro" id="IPR029119">
    <property type="entry name" value="MutY_C"/>
</dbReference>
<keyword evidence="13 15" id="KW-0326">Glycosidase</keyword>
<keyword evidence="18" id="KW-1185">Reference proteome</keyword>
<dbReference type="SMART" id="SM00478">
    <property type="entry name" value="ENDO3c"/>
    <property type="match status" value="1"/>
</dbReference>
<dbReference type="InterPro" id="IPR011257">
    <property type="entry name" value="DNA_glycosylase"/>
</dbReference>
<keyword evidence="10" id="KW-0411">Iron-sulfur</keyword>
<comment type="cofactor">
    <cofactor evidence="15">
        <name>[4Fe-4S] cluster</name>
        <dbReference type="ChEBI" id="CHEBI:49883"/>
    </cofactor>
    <text evidence="15">Binds 1 [4Fe-4S] cluster.</text>
</comment>
<evidence type="ECO:0000256" key="5">
    <source>
        <dbReference type="ARBA" id="ARBA00022485"/>
    </source>
</evidence>
<evidence type="ECO:0000256" key="9">
    <source>
        <dbReference type="ARBA" id="ARBA00023004"/>
    </source>
</evidence>
<dbReference type="FunFam" id="1.10.340.30:FF:000010">
    <property type="entry name" value="Adenine DNA glycosylase"/>
    <property type="match status" value="1"/>
</dbReference>
<evidence type="ECO:0000313" key="17">
    <source>
        <dbReference type="EMBL" id="TFB13883.1"/>
    </source>
</evidence>
<dbReference type="PANTHER" id="PTHR42944">
    <property type="entry name" value="ADENINE DNA GLYCOSYLASE"/>
    <property type="match status" value="1"/>
</dbReference>
<name>A0A4Y8IGL4_9BACI</name>
<evidence type="ECO:0000256" key="11">
    <source>
        <dbReference type="ARBA" id="ARBA00023125"/>
    </source>
</evidence>
<dbReference type="Pfam" id="PF14815">
    <property type="entry name" value="NUDIX_4"/>
    <property type="match status" value="1"/>
</dbReference>
<keyword evidence="7 15" id="KW-0227">DNA damage</keyword>
<dbReference type="Pfam" id="PF00730">
    <property type="entry name" value="HhH-GPD"/>
    <property type="match status" value="1"/>
</dbReference>
<dbReference type="InterPro" id="IPR015797">
    <property type="entry name" value="NUDIX_hydrolase-like_dom_sf"/>
</dbReference>
<protein>
    <recommendedName>
        <fullName evidence="4 15">Adenine DNA glycosylase</fullName>
        <ecNumber evidence="3 15">3.2.2.31</ecNumber>
    </recommendedName>
</protein>
<dbReference type="GO" id="GO:0032357">
    <property type="term" value="F:oxidized purine DNA binding"/>
    <property type="evidence" value="ECO:0007669"/>
    <property type="project" value="TreeGrafter"/>
</dbReference>
<evidence type="ECO:0000256" key="7">
    <source>
        <dbReference type="ARBA" id="ARBA00022763"/>
    </source>
</evidence>
<keyword evidence="8" id="KW-0378">Hydrolase</keyword>
<dbReference type="GO" id="GO:0006284">
    <property type="term" value="P:base-excision repair"/>
    <property type="evidence" value="ECO:0007669"/>
    <property type="project" value="UniProtKB-UniRule"/>
</dbReference>
<dbReference type="GO" id="GO:0006298">
    <property type="term" value="P:mismatch repair"/>
    <property type="evidence" value="ECO:0007669"/>
    <property type="project" value="TreeGrafter"/>
</dbReference>
<dbReference type="EC" id="3.2.2.31" evidence="3 15"/>
<dbReference type="SUPFAM" id="SSF48150">
    <property type="entry name" value="DNA-glycosylase"/>
    <property type="match status" value="1"/>
</dbReference>
<dbReference type="Pfam" id="PF00633">
    <property type="entry name" value="HHH"/>
    <property type="match status" value="1"/>
</dbReference>
<comment type="caution">
    <text evidence="17">The sequence shown here is derived from an EMBL/GenBank/DDBJ whole genome shotgun (WGS) entry which is preliminary data.</text>
</comment>
<evidence type="ECO:0000313" key="18">
    <source>
        <dbReference type="Proteomes" id="UP000297975"/>
    </source>
</evidence>
<keyword evidence="12" id="KW-0234">DNA repair</keyword>
<keyword evidence="9 15" id="KW-0408">Iron</keyword>
<comment type="function">
    <text evidence="14">Base excision repair (BER) glycosylase that initiates repair of A:oxoG to C:G by removing the inappropriately paired adenine base from the DNA backbone, generating an abasic site product. 8-oxoguanine (oxoG) is a genotoxic DNA lesion resulting from oxidation of guanine; this residue is misread by replicative DNA polymerases, that insert adenine instead of cytosine opposite the oxidized damaged base. Shows a powerful dicrimination of A versus C, since it does not cleave cytosine in oxoG:C pairs. May also be able to remove adenine from A:G mispairs, although this activity may not be physiologically relevant.</text>
</comment>
<dbReference type="OrthoDB" id="9802365at2"/>
<evidence type="ECO:0000256" key="14">
    <source>
        <dbReference type="ARBA" id="ARBA00058550"/>
    </source>
</evidence>
<evidence type="ECO:0000256" key="3">
    <source>
        <dbReference type="ARBA" id="ARBA00012045"/>
    </source>
</evidence>
<accession>A0A4Y8IGL4</accession>
<evidence type="ECO:0000256" key="1">
    <source>
        <dbReference type="ARBA" id="ARBA00000843"/>
    </source>
</evidence>
<dbReference type="NCBIfam" id="TIGR01084">
    <property type="entry name" value="mutY"/>
    <property type="match status" value="1"/>
</dbReference>
<dbReference type="EMBL" id="SOPW01000021">
    <property type="protein sequence ID" value="TFB13883.1"/>
    <property type="molecule type" value="Genomic_DNA"/>
</dbReference>
<dbReference type="InterPro" id="IPR044298">
    <property type="entry name" value="MIG/MutY"/>
</dbReference>
<keyword evidence="6" id="KW-0479">Metal-binding</keyword>
<evidence type="ECO:0000256" key="13">
    <source>
        <dbReference type="ARBA" id="ARBA00023295"/>
    </source>
</evidence>
<dbReference type="Pfam" id="PF10576">
    <property type="entry name" value="EndIII_4Fe-2S"/>
    <property type="match status" value="1"/>
</dbReference>
<dbReference type="SUPFAM" id="SSF55811">
    <property type="entry name" value="Nudix"/>
    <property type="match status" value="1"/>
</dbReference>
<dbReference type="AlphaFoldDB" id="A0A4Y8IGL4"/>
<dbReference type="InterPro" id="IPR004035">
    <property type="entry name" value="Endouclease-III_FeS-bd_BS"/>
</dbReference>
<keyword evidence="11" id="KW-0238">DNA-binding</keyword>
<dbReference type="CDD" id="cd00056">
    <property type="entry name" value="ENDO3c"/>
    <property type="match status" value="1"/>
</dbReference>
<sequence length="359" mass="41912">MKSSSTFSIPVLFDVHAFRDDLLFWYEENKRDLPWRQNQDPYRVWVSEIMLQQTQVDTVIPYFNQFMNRYPTLEDLADADEQEVLKSWEGLGYYSRARNLHTAVKEVVENYESTVPHDKKELKKLKGIGPYTLGAILSIAFNQPEPAVDGNVMRVISRILHIEDDIAKNKTKKLFEEVVQELISEEDPSSFNQGLMELGAMICHPKSPKCEICPVQSHCMAYEKGDQTDLPVKTKNKKQKVQQYYGLVLRNKNHEYLIQKRPSDGLLANMWEFPLIQRDQLKDEELISFFETEYGINIKLEEKGESVRHVFSHVIWEVDVIFATITKGNTQHIDGQFLNKEQIEQYPLPNVQQKIKKQI</sequence>
<dbReference type="GO" id="GO:0034039">
    <property type="term" value="F:8-oxo-7,8-dihydroguanine DNA N-glycosylase activity"/>
    <property type="evidence" value="ECO:0007669"/>
    <property type="project" value="TreeGrafter"/>
</dbReference>
<dbReference type="InterPro" id="IPR000445">
    <property type="entry name" value="HhH_motif"/>
</dbReference>
<dbReference type="InterPro" id="IPR003265">
    <property type="entry name" value="HhH-GPD_domain"/>
</dbReference>